<evidence type="ECO:0000256" key="1">
    <source>
        <dbReference type="SAM" id="MobiDB-lite"/>
    </source>
</evidence>
<feature type="compositionally biased region" description="Basic and acidic residues" evidence="1">
    <location>
        <begin position="26"/>
        <end position="39"/>
    </location>
</feature>
<dbReference type="AlphaFoldDB" id="A0A1R3JCL9"/>
<organism evidence="2 3">
    <name type="scientific">Corchorus capsularis</name>
    <name type="common">Jute</name>
    <dbReference type="NCBI Taxonomy" id="210143"/>
    <lineage>
        <taxon>Eukaryota</taxon>
        <taxon>Viridiplantae</taxon>
        <taxon>Streptophyta</taxon>
        <taxon>Embryophyta</taxon>
        <taxon>Tracheophyta</taxon>
        <taxon>Spermatophyta</taxon>
        <taxon>Magnoliopsida</taxon>
        <taxon>eudicotyledons</taxon>
        <taxon>Gunneridae</taxon>
        <taxon>Pentapetalae</taxon>
        <taxon>rosids</taxon>
        <taxon>malvids</taxon>
        <taxon>Malvales</taxon>
        <taxon>Malvaceae</taxon>
        <taxon>Grewioideae</taxon>
        <taxon>Apeibeae</taxon>
        <taxon>Corchorus</taxon>
    </lineage>
</organism>
<gene>
    <name evidence="2" type="ORF">CCACVL1_06800</name>
</gene>
<protein>
    <submittedName>
        <fullName evidence="2">Uncharacterized protein</fullName>
    </submittedName>
</protein>
<accession>A0A1R3JCL9</accession>
<dbReference type="Gramene" id="OMO92603">
    <property type="protein sequence ID" value="OMO92603"/>
    <property type="gene ID" value="CCACVL1_06800"/>
</dbReference>
<keyword evidence="3" id="KW-1185">Reference proteome</keyword>
<dbReference type="Proteomes" id="UP000188268">
    <property type="component" value="Unassembled WGS sequence"/>
</dbReference>
<reference evidence="2 3" key="1">
    <citation type="submission" date="2013-09" db="EMBL/GenBank/DDBJ databases">
        <title>Corchorus capsularis genome sequencing.</title>
        <authorList>
            <person name="Alam M."/>
            <person name="Haque M.S."/>
            <person name="Islam M.S."/>
            <person name="Emdad E.M."/>
            <person name="Islam M.M."/>
            <person name="Ahmed B."/>
            <person name="Halim A."/>
            <person name="Hossen Q.M.M."/>
            <person name="Hossain M.Z."/>
            <person name="Ahmed R."/>
            <person name="Khan M.M."/>
            <person name="Islam R."/>
            <person name="Rashid M.M."/>
            <person name="Khan S.A."/>
            <person name="Rahman M.S."/>
            <person name="Alam M."/>
        </authorList>
    </citation>
    <scope>NUCLEOTIDE SEQUENCE [LARGE SCALE GENOMIC DNA]</scope>
    <source>
        <strain evidence="3">cv. CVL-1</strain>
        <tissue evidence="2">Whole seedling</tissue>
    </source>
</reference>
<feature type="compositionally biased region" description="Acidic residues" evidence="1">
    <location>
        <begin position="1"/>
        <end position="25"/>
    </location>
</feature>
<feature type="region of interest" description="Disordered" evidence="1">
    <location>
        <begin position="1"/>
        <end position="39"/>
    </location>
</feature>
<dbReference type="EMBL" id="AWWV01008172">
    <property type="protein sequence ID" value="OMO92603.1"/>
    <property type="molecule type" value="Genomic_DNA"/>
</dbReference>
<comment type="caution">
    <text evidence="2">The sequence shown here is derived from an EMBL/GenBank/DDBJ whole genome shotgun (WGS) entry which is preliminary data.</text>
</comment>
<evidence type="ECO:0000313" key="2">
    <source>
        <dbReference type="EMBL" id="OMO92603.1"/>
    </source>
</evidence>
<evidence type="ECO:0000313" key="3">
    <source>
        <dbReference type="Proteomes" id="UP000188268"/>
    </source>
</evidence>
<proteinExistence type="predicted"/>
<name>A0A1R3JCL9_COCAP</name>
<sequence length="39" mass="4545">MEERELSEEATEGVQEEEEIASMEEEPGKKKSEMKETEK</sequence>